<protein>
    <recommendedName>
        <fullName evidence="4">DUF4468 domain-containing protein</fullName>
    </recommendedName>
</protein>
<dbReference type="EMBL" id="VSDQ01000679">
    <property type="protein sequence ID" value="TYA74254.1"/>
    <property type="molecule type" value="Genomic_DNA"/>
</dbReference>
<accession>A0A5D0HSC9</accession>
<proteinExistence type="predicted"/>
<dbReference type="RefSeq" id="WP_148543006.1">
    <property type="nucleotide sequence ID" value="NZ_VSDQ01000679.1"/>
</dbReference>
<gene>
    <name evidence="2" type="ORF">FUA24_13050</name>
</gene>
<dbReference type="AlphaFoldDB" id="A0A5D0HSC9"/>
<comment type="caution">
    <text evidence="2">The sequence shown here is derived from an EMBL/GenBank/DDBJ whole genome shotgun (WGS) entry which is preliminary data.</text>
</comment>
<sequence length="167" mass="19923">MKPSYFLFLFVLNLNLLVAQSSVIPIKIETQERYILYKASGYDEMIQKIKDMDYWDKRKISESYTKAVWRSENGFNTAFYKSVLSKENYDYLKKNRSRKTLFYIYYVIDHTGDKTYSVALKFPKNLIELSEKEVQAILSEAMEHTFKYEKRPKVDNFFFKVGYALAI</sequence>
<evidence type="ECO:0008006" key="4">
    <source>
        <dbReference type="Google" id="ProtNLM"/>
    </source>
</evidence>
<organism evidence="2 3">
    <name type="scientific">Seonamhaeicola marinus</name>
    <dbReference type="NCBI Taxonomy" id="1912246"/>
    <lineage>
        <taxon>Bacteria</taxon>
        <taxon>Pseudomonadati</taxon>
        <taxon>Bacteroidota</taxon>
        <taxon>Flavobacteriia</taxon>
        <taxon>Flavobacteriales</taxon>
        <taxon>Flavobacteriaceae</taxon>
    </lineage>
</organism>
<feature type="chain" id="PRO_5022665228" description="DUF4468 domain-containing protein" evidence="1">
    <location>
        <begin position="20"/>
        <end position="167"/>
    </location>
</feature>
<feature type="signal peptide" evidence="1">
    <location>
        <begin position="1"/>
        <end position="19"/>
    </location>
</feature>
<evidence type="ECO:0000313" key="3">
    <source>
        <dbReference type="Proteomes" id="UP000323930"/>
    </source>
</evidence>
<name>A0A5D0HSC9_9FLAO</name>
<evidence type="ECO:0000313" key="2">
    <source>
        <dbReference type="EMBL" id="TYA74254.1"/>
    </source>
</evidence>
<keyword evidence="3" id="KW-1185">Reference proteome</keyword>
<keyword evidence="1" id="KW-0732">Signal</keyword>
<evidence type="ECO:0000256" key="1">
    <source>
        <dbReference type="SAM" id="SignalP"/>
    </source>
</evidence>
<reference evidence="2 3" key="1">
    <citation type="submission" date="2019-08" db="EMBL/GenBank/DDBJ databases">
        <title>Seonamhaeicola sediminis sp. nov., isolated from marine sediment.</title>
        <authorList>
            <person name="Cao W.R."/>
        </authorList>
    </citation>
    <scope>NUCLEOTIDE SEQUENCE [LARGE SCALE GENOMIC DNA]</scope>
    <source>
        <strain evidence="2 3">B011</strain>
    </source>
</reference>
<dbReference type="OrthoDB" id="1443269at2"/>
<dbReference type="Proteomes" id="UP000323930">
    <property type="component" value="Unassembled WGS sequence"/>
</dbReference>